<comment type="caution">
    <text evidence="1">The sequence shown here is derived from an EMBL/GenBank/DDBJ whole genome shotgun (WGS) entry which is preliminary data.</text>
</comment>
<dbReference type="SUPFAM" id="SSF53474">
    <property type="entry name" value="alpha/beta-Hydrolases"/>
    <property type="match status" value="1"/>
</dbReference>
<dbReference type="GO" id="GO:0016787">
    <property type="term" value="F:hydrolase activity"/>
    <property type="evidence" value="ECO:0007669"/>
    <property type="project" value="UniProtKB-KW"/>
</dbReference>
<dbReference type="InterPro" id="IPR013784">
    <property type="entry name" value="Carb-bd-like_fold"/>
</dbReference>
<dbReference type="Pfam" id="PF00756">
    <property type="entry name" value="Esterase"/>
    <property type="match status" value="1"/>
</dbReference>
<accession>A0A6L9LDM9</accession>
<proteinExistence type="predicted"/>
<reference evidence="1 2" key="1">
    <citation type="submission" date="2020-02" db="EMBL/GenBank/DDBJ databases">
        <title>Draft genome sequence of two Spirosoma agri KCTC 52727 and Spirosoma terrae KCTC 52035.</title>
        <authorList>
            <person name="Rojas J."/>
            <person name="Ambika Manirajan B."/>
            <person name="Suarez C."/>
            <person name="Ratering S."/>
            <person name="Schnell S."/>
        </authorList>
    </citation>
    <scope>NUCLEOTIDE SEQUENCE [LARGE SCALE GENOMIC DNA]</scope>
    <source>
        <strain evidence="1 2">KCTC 52035</strain>
    </source>
</reference>
<dbReference type="Gene3D" id="2.60.40.10">
    <property type="entry name" value="Immunoglobulins"/>
    <property type="match status" value="1"/>
</dbReference>
<keyword evidence="2" id="KW-1185">Reference proteome</keyword>
<dbReference type="PANTHER" id="PTHR48098">
    <property type="entry name" value="ENTEROCHELIN ESTERASE-RELATED"/>
    <property type="match status" value="1"/>
</dbReference>
<dbReference type="AlphaFoldDB" id="A0A6L9LDM9"/>
<gene>
    <name evidence="1" type="ORF">GK108_27420</name>
</gene>
<dbReference type="RefSeq" id="WP_163954780.1">
    <property type="nucleotide sequence ID" value="NZ_JAAFZH010000019.1"/>
</dbReference>
<dbReference type="InterPro" id="IPR000801">
    <property type="entry name" value="Esterase-like"/>
</dbReference>
<dbReference type="EMBL" id="JAAFZH010000019">
    <property type="protein sequence ID" value="NDU98646.1"/>
    <property type="molecule type" value="Genomic_DNA"/>
</dbReference>
<protein>
    <submittedName>
        <fullName evidence="1">Alpha/beta hydrolase</fullName>
    </submittedName>
</protein>
<dbReference type="Gene3D" id="3.40.50.1820">
    <property type="entry name" value="alpha/beta hydrolase"/>
    <property type="match status" value="1"/>
</dbReference>
<sequence>MLRFELTTPVSDERPVYVAGNFCDWYPDLEPFRMQQVGDGYYVLDVDVEWPDVLNYKYTRGGWDQVELDGAGDVPPNRRTKQKRGVRRDYVPHWRWNGHSFNPAFQPRLGFDQTDFSVPQLQTTRRVRVLLPYDYEQSTKRYPVLYLQDGQNLIGAGSDYGSWEIDRRMAVLASRHHHEVIVVAIDHGGEKRVQEFTPDVMMAGTGDGRHYLDFIISTLKPYIDQTYRTQSAATATGLGGSSMGGLLATYGGLLYPNVFGRLLVFSPSFWAAPNLQTDTRRGPRDYPSKWYVYGGGSESRYMVSSLKHFVNNLELAGTKQSVAVQLTINPAGKHSESDWGHEFTAALEWLFY</sequence>
<dbReference type="InterPro" id="IPR050583">
    <property type="entry name" value="Mycobacterial_A85_antigen"/>
</dbReference>
<evidence type="ECO:0000313" key="2">
    <source>
        <dbReference type="Proteomes" id="UP000474175"/>
    </source>
</evidence>
<dbReference type="Proteomes" id="UP000474175">
    <property type="component" value="Unassembled WGS sequence"/>
</dbReference>
<keyword evidence="1" id="KW-0378">Hydrolase</keyword>
<dbReference type="InterPro" id="IPR029058">
    <property type="entry name" value="AB_hydrolase_fold"/>
</dbReference>
<evidence type="ECO:0000313" key="1">
    <source>
        <dbReference type="EMBL" id="NDU98646.1"/>
    </source>
</evidence>
<dbReference type="PANTHER" id="PTHR48098:SF6">
    <property type="entry name" value="FERRI-BACILLIBACTIN ESTERASE BESA"/>
    <property type="match status" value="1"/>
</dbReference>
<dbReference type="SUPFAM" id="SSF49452">
    <property type="entry name" value="Starch-binding domain-like"/>
    <property type="match status" value="1"/>
</dbReference>
<name>A0A6L9LDM9_9BACT</name>
<dbReference type="InterPro" id="IPR013783">
    <property type="entry name" value="Ig-like_fold"/>
</dbReference>
<dbReference type="GO" id="GO:0030246">
    <property type="term" value="F:carbohydrate binding"/>
    <property type="evidence" value="ECO:0007669"/>
    <property type="project" value="InterPro"/>
</dbReference>
<organism evidence="1 2">
    <name type="scientific">Spirosoma terrae</name>
    <dbReference type="NCBI Taxonomy" id="1968276"/>
    <lineage>
        <taxon>Bacteria</taxon>
        <taxon>Pseudomonadati</taxon>
        <taxon>Bacteroidota</taxon>
        <taxon>Cytophagia</taxon>
        <taxon>Cytophagales</taxon>
        <taxon>Cytophagaceae</taxon>
        <taxon>Spirosoma</taxon>
    </lineage>
</organism>